<comment type="caution">
    <text evidence="1">The sequence shown here is derived from an EMBL/GenBank/DDBJ whole genome shotgun (WGS) entry which is preliminary data.</text>
</comment>
<keyword evidence="1" id="KW-0378">Hydrolase</keyword>
<dbReference type="PANTHER" id="PTHR21174">
    <property type="match status" value="1"/>
</dbReference>
<dbReference type="GO" id="GO:0016787">
    <property type="term" value="F:hydrolase activity"/>
    <property type="evidence" value="ECO:0007669"/>
    <property type="project" value="UniProtKB-KW"/>
</dbReference>
<dbReference type="PANTHER" id="PTHR21174:SF0">
    <property type="entry name" value="HD PHOSPHOHYDROLASE FAMILY PROTEIN-RELATED"/>
    <property type="match status" value="1"/>
</dbReference>
<organism evidence="1 2">
    <name type="scientific">Deinococcus arboris</name>
    <dbReference type="NCBI Taxonomy" id="2682977"/>
    <lineage>
        <taxon>Bacteria</taxon>
        <taxon>Thermotogati</taxon>
        <taxon>Deinococcota</taxon>
        <taxon>Deinococci</taxon>
        <taxon>Deinococcales</taxon>
        <taxon>Deinococcaceae</taxon>
        <taxon>Deinococcus</taxon>
    </lineage>
</organism>
<reference evidence="1 2" key="1">
    <citation type="submission" date="2019-12" db="EMBL/GenBank/DDBJ databases">
        <title>Deinococcus sp. HMF7620 Genome sequencing and assembly.</title>
        <authorList>
            <person name="Kang H."/>
            <person name="Kim H."/>
            <person name="Joh K."/>
        </authorList>
    </citation>
    <scope>NUCLEOTIDE SEQUENCE [LARGE SCALE GENOMIC DNA]</scope>
    <source>
        <strain evidence="1 2">HMF7620</strain>
    </source>
</reference>
<dbReference type="RefSeq" id="WP_369409444.1">
    <property type="nucleotide sequence ID" value="NZ_WQLB01000028.1"/>
</dbReference>
<name>A0A7C9I188_9DEIO</name>
<evidence type="ECO:0000313" key="1">
    <source>
        <dbReference type="EMBL" id="MVN88455.1"/>
    </source>
</evidence>
<gene>
    <name evidence="1" type="ORF">GO986_17065</name>
</gene>
<sequence length="186" mass="20409">MDALLTAAEHYARPFYAEAHRAYHNAAHVEAVLDALRRRGVLSPTLALAVWGHDLIYDPRAGDNEARSAQVFGEWLTEQGADAALVAEVRTLILATQHKALPATRDEALLVDADLSVLGAAPADFAAYDQAIRQEYRHVVPGPLYRLGRRKVLQSFLKRERIFSTPEFAELEASARANLAGAVAKL</sequence>
<evidence type="ECO:0000313" key="2">
    <source>
        <dbReference type="Proteomes" id="UP000483286"/>
    </source>
</evidence>
<dbReference type="SUPFAM" id="SSF109604">
    <property type="entry name" value="HD-domain/PDEase-like"/>
    <property type="match status" value="1"/>
</dbReference>
<dbReference type="Gene3D" id="1.10.3210.10">
    <property type="entry name" value="Hypothetical protein af1432"/>
    <property type="match status" value="1"/>
</dbReference>
<proteinExistence type="predicted"/>
<dbReference type="PIRSF" id="PIRSF035170">
    <property type="entry name" value="HD_phosphohydro"/>
    <property type="match status" value="1"/>
</dbReference>
<protein>
    <submittedName>
        <fullName evidence="1">Phosphohydrolase</fullName>
    </submittedName>
</protein>
<dbReference type="EMBL" id="WQLB01000028">
    <property type="protein sequence ID" value="MVN88455.1"/>
    <property type="molecule type" value="Genomic_DNA"/>
</dbReference>
<accession>A0A7C9I188</accession>
<keyword evidence="2" id="KW-1185">Reference proteome</keyword>
<dbReference type="Proteomes" id="UP000483286">
    <property type="component" value="Unassembled WGS sequence"/>
</dbReference>
<dbReference type="InterPro" id="IPR009218">
    <property type="entry name" value="HD_phosphohydro"/>
</dbReference>
<dbReference type="AlphaFoldDB" id="A0A7C9I188"/>